<protein>
    <submittedName>
        <fullName evidence="5">Transcriptional regulator, LacI family</fullName>
    </submittedName>
</protein>
<dbReference type="PANTHER" id="PTHR30146:SF109">
    <property type="entry name" value="HTH-TYPE TRANSCRIPTIONAL REGULATOR GALS"/>
    <property type="match status" value="1"/>
</dbReference>
<reference evidence="5 6" key="1">
    <citation type="submission" date="2017-05" db="EMBL/GenBank/DDBJ databases">
        <authorList>
            <person name="Varghese N."/>
            <person name="Submissions S."/>
        </authorList>
    </citation>
    <scope>NUCLEOTIDE SEQUENCE [LARGE SCALE GENOMIC DNA]</scope>
    <source>
        <strain evidence="5 6">DSM 21985</strain>
    </source>
</reference>
<evidence type="ECO:0000256" key="1">
    <source>
        <dbReference type="ARBA" id="ARBA00023015"/>
    </source>
</evidence>
<dbReference type="InterPro" id="IPR010982">
    <property type="entry name" value="Lambda_DNA-bd_dom_sf"/>
</dbReference>
<evidence type="ECO:0000256" key="2">
    <source>
        <dbReference type="ARBA" id="ARBA00023125"/>
    </source>
</evidence>
<dbReference type="Gene3D" id="3.40.50.2300">
    <property type="match status" value="2"/>
</dbReference>
<name>A0A521FDI9_9BACT</name>
<gene>
    <name evidence="5" type="ORF">SAMN06265219_11781</name>
</gene>
<dbReference type="InterPro" id="IPR046335">
    <property type="entry name" value="LacI/GalR-like_sensor"/>
</dbReference>
<dbReference type="GO" id="GO:0000976">
    <property type="term" value="F:transcription cis-regulatory region binding"/>
    <property type="evidence" value="ECO:0007669"/>
    <property type="project" value="TreeGrafter"/>
</dbReference>
<dbReference type="SUPFAM" id="SSF53822">
    <property type="entry name" value="Periplasmic binding protein-like I"/>
    <property type="match status" value="1"/>
</dbReference>
<dbReference type="CDD" id="cd01392">
    <property type="entry name" value="HTH_LacI"/>
    <property type="match status" value="1"/>
</dbReference>
<dbReference type="InterPro" id="IPR028082">
    <property type="entry name" value="Peripla_BP_I"/>
</dbReference>
<dbReference type="GO" id="GO:0003700">
    <property type="term" value="F:DNA-binding transcription factor activity"/>
    <property type="evidence" value="ECO:0007669"/>
    <property type="project" value="TreeGrafter"/>
</dbReference>
<dbReference type="SUPFAM" id="SSF47413">
    <property type="entry name" value="lambda repressor-like DNA-binding domains"/>
    <property type="match status" value="1"/>
</dbReference>
<evidence type="ECO:0000313" key="5">
    <source>
        <dbReference type="EMBL" id="SMO94272.1"/>
    </source>
</evidence>
<dbReference type="AlphaFoldDB" id="A0A521FDI9"/>
<dbReference type="OrthoDB" id="9768806at2"/>
<evidence type="ECO:0000256" key="3">
    <source>
        <dbReference type="ARBA" id="ARBA00023163"/>
    </source>
</evidence>
<dbReference type="Pfam" id="PF00356">
    <property type="entry name" value="LacI"/>
    <property type="match status" value="1"/>
</dbReference>
<dbReference type="Gene3D" id="1.10.260.40">
    <property type="entry name" value="lambda repressor-like DNA-binding domains"/>
    <property type="match status" value="1"/>
</dbReference>
<keyword evidence="1" id="KW-0805">Transcription regulation</keyword>
<keyword evidence="2" id="KW-0238">DNA-binding</keyword>
<keyword evidence="6" id="KW-1185">Reference proteome</keyword>
<dbReference type="RefSeq" id="WP_142455948.1">
    <property type="nucleotide sequence ID" value="NZ_FXTP01000017.1"/>
</dbReference>
<proteinExistence type="predicted"/>
<sequence>MSTKKTTIHDIAKELDITASTVSRALKDHPRISDATKKAVLEMAEKMNYQPNSIAAALRRGTSNLIGVIIPTADRNFFASVIRGIEDVLNDTSYNVIICQSNDSVGKEKKNIQALLEARVDGIFASYAKETLDFSHYEDVQKSGIPLILFDRMQNAFDVDAVVIDDYLGAFKATEHLIDQGCRKIVHFSGPENVSIYRDRRRGYEEALKKHGIPINKEFIISSDLKLEAGKRLGNEIAGWDELPDGIFSASDYAAMGAMEILKKHDIRVPEDIALVGFSNEAFTELVDPALSTVDQHSKKMGKFTANLFLERIKDKEESGKEHTPTKTVLNPELIIRKSSLKKVPTNA</sequence>
<evidence type="ECO:0000313" key="6">
    <source>
        <dbReference type="Proteomes" id="UP000317557"/>
    </source>
</evidence>
<dbReference type="PANTHER" id="PTHR30146">
    <property type="entry name" value="LACI-RELATED TRANSCRIPTIONAL REPRESSOR"/>
    <property type="match status" value="1"/>
</dbReference>
<feature type="domain" description="HTH lacI-type" evidence="4">
    <location>
        <begin position="6"/>
        <end position="60"/>
    </location>
</feature>
<organism evidence="5 6">
    <name type="scientific">Gracilimonas mengyeensis</name>
    <dbReference type="NCBI Taxonomy" id="1302730"/>
    <lineage>
        <taxon>Bacteria</taxon>
        <taxon>Pseudomonadati</taxon>
        <taxon>Balneolota</taxon>
        <taxon>Balneolia</taxon>
        <taxon>Balneolales</taxon>
        <taxon>Balneolaceae</taxon>
        <taxon>Gracilimonas</taxon>
    </lineage>
</organism>
<dbReference type="EMBL" id="FXTP01000017">
    <property type="protein sequence ID" value="SMO94272.1"/>
    <property type="molecule type" value="Genomic_DNA"/>
</dbReference>
<dbReference type="SMART" id="SM00354">
    <property type="entry name" value="HTH_LACI"/>
    <property type="match status" value="1"/>
</dbReference>
<evidence type="ECO:0000259" key="4">
    <source>
        <dbReference type="PROSITE" id="PS50932"/>
    </source>
</evidence>
<dbReference type="Proteomes" id="UP000317557">
    <property type="component" value="Unassembled WGS sequence"/>
</dbReference>
<dbReference type="PROSITE" id="PS50932">
    <property type="entry name" value="HTH_LACI_2"/>
    <property type="match status" value="1"/>
</dbReference>
<dbReference type="Pfam" id="PF13377">
    <property type="entry name" value="Peripla_BP_3"/>
    <property type="match status" value="1"/>
</dbReference>
<dbReference type="InterPro" id="IPR000843">
    <property type="entry name" value="HTH_LacI"/>
</dbReference>
<dbReference type="CDD" id="cd06267">
    <property type="entry name" value="PBP1_LacI_sugar_binding-like"/>
    <property type="match status" value="1"/>
</dbReference>
<accession>A0A521FDI9</accession>
<keyword evidence="3" id="KW-0804">Transcription</keyword>